<feature type="region of interest" description="Disordered" evidence="1">
    <location>
        <begin position="293"/>
        <end position="319"/>
    </location>
</feature>
<name>A0ABD3M646_9STRA</name>
<dbReference type="AlphaFoldDB" id="A0ABD3M646"/>
<evidence type="ECO:0008006" key="5">
    <source>
        <dbReference type="Google" id="ProtNLM"/>
    </source>
</evidence>
<evidence type="ECO:0000313" key="4">
    <source>
        <dbReference type="Proteomes" id="UP001530293"/>
    </source>
</evidence>
<sequence length="420" mass="45928">MTMFCRTNCAAALTSLAVISLKCNGGDGLAFGNKPFVAGSRQLTKRSRDASSTLKMMNIDDLTTMMPLESIDPTAITSSLPNILSASSVLLASSDAKLELEIMNDFSHVALDMSTLLNPNTVWLRLCNVVGRILIISADYIQKGNTTPDEWVFQLAMLAISTRLFMSSALPLIFAVFSVSTLSVRDRRIYSLLFESVGLSVLQFKTLLASETLEWIQFEPNASVELNGEYMYFLYSGEATTHVNFISKNEDTISTISHESNSNSNDAELGVGNRVFGDVQFAKAFESSVYKNSMKSRKSDKRPKAQVASDSNSTSVAPSRFVVGSNGASMLRISTDKIIKLMKNDNELTSSIQRLVSLCMQEKLSRLLREGNAVQSSNTSSSSIPNSTQISPVSTHEERERPLVNAQVSSPFTISMAFTS</sequence>
<feature type="compositionally biased region" description="Low complexity" evidence="1">
    <location>
        <begin position="375"/>
        <end position="392"/>
    </location>
</feature>
<comment type="caution">
    <text evidence="3">The sequence shown here is derived from an EMBL/GenBank/DDBJ whole genome shotgun (WGS) entry which is preliminary data.</text>
</comment>
<feature type="region of interest" description="Disordered" evidence="1">
    <location>
        <begin position="370"/>
        <end position="401"/>
    </location>
</feature>
<evidence type="ECO:0000313" key="3">
    <source>
        <dbReference type="EMBL" id="KAL3759454.1"/>
    </source>
</evidence>
<evidence type="ECO:0000256" key="1">
    <source>
        <dbReference type="SAM" id="MobiDB-lite"/>
    </source>
</evidence>
<feature type="signal peptide" evidence="2">
    <location>
        <begin position="1"/>
        <end position="25"/>
    </location>
</feature>
<reference evidence="3 4" key="1">
    <citation type="submission" date="2024-10" db="EMBL/GenBank/DDBJ databases">
        <title>Updated reference genomes for cyclostephanoid diatoms.</title>
        <authorList>
            <person name="Roberts W.R."/>
            <person name="Alverson A.J."/>
        </authorList>
    </citation>
    <scope>NUCLEOTIDE SEQUENCE [LARGE SCALE GENOMIC DNA]</scope>
    <source>
        <strain evidence="3 4">AJA232-27</strain>
    </source>
</reference>
<protein>
    <recommendedName>
        <fullName evidence="5">Cyclic nucleotide-binding domain-containing protein</fullName>
    </recommendedName>
</protein>
<feature type="chain" id="PRO_5044818281" description="Cyclic nucleotide-binding domain-containing protein" evidence="2">
    <location>
        <begin position="26"/>
        <end position="420"/>
    </location>
</feature>
<keyword evidence="4" id="KW-1185">Reference proteome</keyword>
<gene>
    <name evidence="3" type="ORF">ACHAWU_000753</name>
</gene>
<dbReference type="EMBL" id="JALLBG020000200">
    <property type="protein sequence ID" value="KAL3759454.1"/>
    <property type="molecule type" value="Genomic_DNA"/>
</dbReference>
<evidence type="ECO:0000256" key="2">
    <source>
        <dbReference type="SAM" id="SignalP"/>
    </source>
</evidence>
<proteinExistence type="predicted"/>
<dbReference type="Proteomes" id="UP001530293">
    <property type="component" value="Unassembled WGS sequence"/>
</dbReference>
<feature type="compositionally biased region" description="Polar residues" evidence="1">
    <location>
        <begin position="308"/>
        <end position="317"/>
    </location>
</feature>
<accession>A0ABD3M646</accession>
<organism evidence="3 4">
    <name type="scientific">Discostella pseudostelligera</name>
    <dbReference type="NCBI Taxonomy" id="259834"/>
    <lineage>
        <taxon>Eukaryota</taxon>
        <taxon>Sar</taxon>
        <taxon>Stramenopiles</taxon>
        <taxon>Ochrophyta</taxon>
        <taxon>Bacillariophyta</taxon>
        <taxon>Coscinodiscophyceae</taxon>
        <taxon>Thalassiosirophycidae</taxon>
        <taxon>Stephanodiscales</taxon>
        <taxon>Stephanodiscaceae</taxon>
        <taxon>Discostella</taxon>
    </lineage>
</organism>
<keyword evidence="2" id="KW-0732">Signal</keyword>